<dbReference type="InterPro" id="IPR036317">
    <property type="entry name" value="Cullin_homology_sf"/>
</dbReference>
<dbReference type="InterPro" id="IPR001373">
    <property type="entry name" value="Cullin_N"/>
</dbReference>
<evidence type="ECO:0000259" key="5">
    <source>
        <dbReference type="PROSITE" id="PS50069"/>
    </source>
</evidence>
<dbReference type="EMBL" id="BPLF01000001">
    <property type="protein sequence ID" value="GIX60980.1"/>
    <property type="molecule type" value="Genomic_DNA"/>
</dbReference>
<dbReference type="Gene3D" id="1.20.1310.10">
    <property type="entry name" value="Cullin Repeats"/>
    <property type="match status" value="3"/>
</dbReference>
<dbReference type="GO" id="GO:0070628">
    <property type="term" value="F:proteasome binding"/>
    <property type="evidence" value="ECO:0007669"/>
    <property type="project" value="InterPro"/>
</dbReference>
<evidence type="ECO:0000256" key="3">
    <source>
        <dbReference type="RuleBase" id="RU003829"/>
    </source>
</evidence>
<evidence type="ECO:0000313" key="6">
    <source>
        <dbReference type="EMBL" id="GIX60980.1"/>
    </source>
</evidence>
<dbReference type="Proteomes" id="UP001497744">
    <property type="component" value="Unassembled WGS sequence"/>
</dbReference>
<dbReference type="SUPFAM" id="SSF48371">
    <property type="entry name" value="ARM repeat"/>
    <property type="match status" value="1"/>
</dbReference>
<evidence type="ECO:0000256" key="2">
    <source>
        <dbReference type="PROSITE-ProRule" id="PRU00330"/>
    </source>
</evidence>
<dbReference type="GO" id="GO:0005829">
    <property type="term" value="C:cytosol"/>
    <property type="evidence" value="ECO:0007669"/>
    <property type="project" value="TreeGrafter"/>
</dbReference>
<dbReference type="GO" id="GO:0005634">
    <property type="term" value="C:nucleus"/>
    <property type="evidence" value="ECO:0007669"/>
    <property type="project" value="TreeGrafter"/>
</dbReference>
<keyword evidence="7" id="KW-1185">Reference proteome</keyword>
<organism evidence="6 7">
    <name type="scientific">Babesia caballi</name>
    <dbReference type="NCBI Taxonomy" id="5871"/>
    <lineage>
        <taxon>Eukaryota</taxon>
        <taxon>Sar</taxon>
        <taxon>Alveolata</taxon>
        <taxon>Apicomplexa</taxon>
        <taxon>Aconoidasida</taxon>
        <taxon>Piroplasmida</taxon>
        <taxon>Babesiidae</taxon>
        <taxon>Babesia</taxon>
    </lineage>
</organism>
<dbReference type="GeneID" id="94192463"/>
<name>A0AAV4LM97_BABCB</name>
<proteinExistence type="inferred from homology"/>
<dbReference type="SUPFAM" id="SSF75632">
    <property type="entry name" value="Cullin homology domain"/>
    <property type="match status" value="1"/>
</dbReference>
<dbReference type="SMART" id="SM00182">
    <property type="entry name" value="CULLIN"/>
    <property type="match status" value="1"/>
</dbReference>
<reference evidence="6 7" key="1">
    <citation type="submission" date="2021-06" db="EMBL/GenBank/DDBJ databases">
        <title>Genome sequence of Babesia caballi.</title>
        <authorList>
            <person name="Yamagishi J."/>
            <person name="Kidaka T."/>
            <person name="Ochi A."/>
        </authorList>
    </citation>
    <scope>NUCLEOTIDE SEQUENCE [LARGE SCALE GENOMIC DNA]</scope>
    <source>
        <strain evidence="6">USDA-D6B2</strain>
    </source>
</reference>
<dbReference type="InterPro" id="IPR032430">
    <property type="entry name" value="Blm10_mid"/>
</dbReference>
<dbReference type="Pfam" id="PF16507">
    <property type="entry name" value="HEAT_PSME4_mid"/>
    <property type="match status" value="1"/>
</dbReference>
<dbReference type="PANTHER" id="PTHR32170">
    <property type="entry name" value="PROTEASOME ACTIVATOR COMPLEX SUBUNIT 4"/>
    <property type="match status" value="1"/>
</dbReference>
<dbReference type="SUPFAM" id="SSF74788">
    <property type="entry name" value="Cullin repeat-like"/>
    <property type="match status" value="1"/>
</dbReference>
<gene>
    <name evidence="6" type="ORF">BcabD6B2_04150</name>
</gene>
<dbReference type="InterPro" id="IPR035309">
    <property type="entry name" value="PSME4"/>
</dbReference>
<dbReference type="Gene3D" id="3.30.230.130">
    <property type="entry name" value="Cullin, Chain C, Domain 2"/>
    <property type="match status" value="1"/>
</dbReference>
<sequence length="2798" mass="314458">MDVNNGVLFRISKEVDDAFPAFVKTVQSRETDEILEFIDSCWQKGDLLKYIFHADRFLHHTLEEKDLWDEANPDSVTTLARRLWLLCIHDASNGGFLRFRARYTPDVWEDMDYIAKSGAPITLRHRIRALLVLSVIIYALRRNLPAVWQVNSREAHAYLDKRLDFVKVEVLTELFKDYLLQAPIGTSLSRRRAWITRLVQLAALMRHIWVFREDVGLYLFEQVLGKVSEVNLRSSEMFYHVRLILLMCPNAALYKLLVDGELFKLWGLANTGSVTSWYTTMLCLLLRAVKFGWATGQPYLVKDITENLPYLFQLLYTGFYIQNTVCAPKYKEMMSSEIMVLLEKQNCICKTFGKFLVYLLCPINESGTAYSTFASELMEHLTALVSAIYPYTHPSYGGKCVPRIANFIRHFVLGYARRVCRERASPALVSCHTGTVDGGKSMRLTRANDMATVDLFYVLALQGMHSRDVHVAHSFEDVIRRLCYLVPEKTLEGLLDQLLQSSDSLTEPHRTLSAMRLLTQMVPLILTYTPQALLPMLDIAIKGVDSSDSFKTSQTLFLLNVVFSYVACRDLSDIQISDPDKLEIVRSLYLAGSEGSSSEVDASLQHLGLNGNFVDVKGALLRVSDEVSIPEDSEGIFSREMVVLQTTKDPKEALAALDALLNQRRYITQQFPSWCQDWFVTMLKFAENRSNPNSNVDSLLNAMDMGVYIMVRSALIMVLSQTDTYTMRCLCETFESWVHHNAFNPDALKYMLAIATSLSFANGPLAMELVFDKVFAKFKRDVENSSKSISETQLVWYTACFSGLVRRANVDLVPRLPSLRFILKVGLGHKAKNAFKYAAKLLQRCVDSLVGVYFVDMKCSANFRDGLSRGLLLWDLPWFVRDAQFRNGRCDISESLAVKWHIATKPELDCAVELCRYAVKLIADLTKDIAAIPEPASLEATEPLDVQIDPSCTIYARVNRACILAKYLLRGLKHFAVDDRDLHVKGLPTVTPVACPEFTTLQQFVVDFVVALLEKYNSIESVEDLVVTNIFAKLLKVVDEYLCRRVNKRSIDSLLESDSLVDALKRDSYLGTALTATRGLMSWTSFYHGVHAASYWQECPRATWLTMLHECYYKRVNMRKFDHECAGHRRALLNMVLQCATCQYKVVSNRAQRLVKSVVRVHKFLKPDVADMLLERGIEVYPQSTDGCSRALESLSCIPETLYSSLLKQIVAIEPLLAKFCKFLLGVVLTAPNKDSLLSKYDSMLLTVLNSREHSPSTAAAGQAVSYVLDTLYDENLKQLQAANHWRFQLYATSLLVCFSPMISPDNTGRYVAWLMEASDHTTKQAHVVTVALFGLYLLLNDSVASANPPAELCEPAFASTLLNSICVVNHDDIKETNSSTVKHSNSIVASVTKLQRAWPLSRTGPNSKAFATQNFLVTYHYFRRVLEAGRVDTIERAISVLDELASSPPTVFENHCAFAEITGALLKASLEASASDRETIWTLLHPVFKREIDALEPKRIGDFMDALRMSLDGCDFSHEACVPIFNLAINYGAPLSTTSLVACDLANAQNTSLGVLKQLKLCRALLQQVTTQHPPILQTLCDGILNEAAIFNDSLQVAEEVGSLCSYLVSLCCMYQDADAFKQRVHSFVAQLVSQVDEKGSPEGADELSTQGLLSVVGLLYSRCMPAHDLTHAHTPLFLAFCLKFSGSTNLTISDAATRAVQHIATAPYYHRGNLAVVEDIVRTLEAASRSASNSTKAKSIGAATRMQRNLCMYVRSTGIVDELIRLYIASLHDRQLRDAARDALTSIAISAGDQILLTLTERFHALVKDDLGDAANAGALGLAALVATAPYHVPAWLPHTLTALDRRFRGFDENTRAKKAHIHAFGVPRRLFVRFRRLNLTVHRIVYSICTAPGGRNEEQLYLRVSQLFLDFVSHNIFIGHVDPQSLLSGDAPVYTVSADSLIDIWLRYRTYVTAVSHLFSYLERFYVPDNSKPTLRAVAFQHFQNVIFEPHREPLRRRMLELLDERRASERTDEFALGAVSQIFHHLSGLRGRQYVKELEVEVVKHASRYYATLAPLWVGECSLVDYLSIVEHCLEQEGQDCDRWLPESTRRPLLDVIMERLIVDQRFSIIGNMPEVEGLIEDEQTEVRGTLPTQTITQDLKMVYRFLKPIEGCLHQIAESVKRCIHRPDEPFKSIEEVLSCWNRYQGNGIISRCHSRPGLLKCCFSDKVTPDEHSNPVIPLSAEIPPPMADGVMVNPTIFGAVHHAFKRRVLDYHDFSKDLVDRWDAVLLTASEHIDAQLQDCSILFSMISSREVFYQCYKFKLAARLLYDRTSLHLEKKALLMIEARCNPDEVLCLRRMIKEVSVYRGSTAYSEVHLLSKASWPCLRDYAEKIKLHPEFESTIAQFDEQQRAYPHRRVEYNRMLGRVVLELPTSEGPRTLTCDIVQASALLLFVGPSLTLAELASGLGVSKPFARMVITPLLEAGVLRISVRFRLALTARSQEDDNVVISGSFKDGTDVTIDVVPRYRNVQPAAAGGSKVDPSVAIDAAVVSLLKSMKSMTLEELLAQLPRFSREVVQDGVLVPLGLGERLVQTYHDPVIRHTHQIRLPPLVESGDALIPERVGDVVQGAAVLRPAVHPRPARLQLEVEFSVPRGVQNYRREETAERPVRELRRSVALELNDLALRYLVETEAEQKPTRRRYEHGTPTAAVEAHEAVLHAQPEHGSESPPTVPGDAMAVDVHGLQPGPERSHRLYQQRAGGPRGRVRERGDCGISLQGVDRDALVCVGSVAGRSTIAGHPNAPRKSRRDDYEF</sequence>
<dbReference type="Pfam" id="PF00888">
    <property type="entry name" value="Cullin"/>
    <property type="match status" value="1"/>
</dbReference>
<feature type="region of interest" description="Disordered" evidence="4">
    <location>
        <begin position="2779"/>
        <end position="2798"/>
    </location>
</feature>
<evidence type="ECO:0000256" key="4">
    <source>
        <dbReference type="SAM" id="MobiDB-lite"/>
    </source>
</evidence>
<comment type="similarity">
    <text evidence="1 2 3">Belongs to the cullin family.</text>
</comment>
<dbReference type="InterPro" id="IPR016159">
    <property type="entry name" value="Cullin_repeat-like_dom_sf"/>
</dbReference>
<protein>
    <submittedName>
        <fullName evidence="6">Very large low complexity protein</fullName>
    </submittedName>
</protein>
<dbReference type="GO" id="GO:0016504">
    <property type="term" value="F:peptidase activator activity"/>
    <property type="evidence" value="ECO:0007669"/>
    <property type="project" value="InterPro"/>
</dbReference>
<accession>A0AAV4LM97</accession>
<comment type="caution">
    <text evidence="6">The sequence shown here is derived from an EMBL/GenBank/DDBJ whole genome shotgun (WGS) entry which is preliminary data.</text>
</comment>
<dbReference type="InterPro" id="IPR016158">
    <property type="entry name" value="Cullin_homology"/>
</dbReference>
<dbReference type="GO" id="GO:0010499">
    <property type="term" value="P:proteasomal ubiquitin-independent protein catabolic process"/>
    <property type="evidence" value="ECO:0007669"/>
    <property type="project" value="TreeGrafter"/>
</dbReference>
<feature type="region of interest" description="Disordered" evidence="4">
    <location>
        <begin position="2728"/>
        <end position="2752"/>
    </location>
</feature>
<dbReference type="RefSeq" id="XP_067713051.1">
    <property type="nucleotide sequence ID" value="XM_067856950.1"/>
</dbReference>
<dbReference type="InterPro" id="IPR016024">
    <property type="entry name" value="ARM-type_fold"/>
</dbReference>
<dbReference type="PANTHER" id="PTHR32170:SF3">
    <property type="entry name" value="PROTEASOME ACTIVATOR COMPLEX SUBUNIT 4"/>
    <property type="match status" value="1"/>
</dbReference>
<dbReference type="GO" id="GO:0006511">
    <property type="term" value="P:ubiquitin-dependent protein catabolic process"/>
    <property type="evidence" value="ECO:0007669"/>
    <property type="project" value="InterPro"/>
</dbReference>
<feature type="domain" description="Cullin family profile" evidence="5">
    <location>
        <begin position="2280"/>
        <end position="2467"/>
    </location>
</feature>
<dbReference type="PROSITE" id="PS50069">
    <property type="entry name" value="CULLIN_2"/>
    <property type="match status" value="1"/>
</dbReference>
<evidence type="ECO:0000256" key="1">
    <source>
        <dbReference type="ARBA" id="ARBA00006019"/>
    </source>
</evidence>
<evidence type="ECO:0000313" key="7">
    <source>
        <dbReference type="Proteomes" id="UP001497744"/>
    </source>
</evidence>
<dbReference type="GO" id="GO:0031625">
    <property type="term" value="F:ubiquitin protein ligase binding"/>
    <property type="evidence" value="ECO:0007669"/>
    <property type="project" value="InterPro"/>
</dbReference>